<dbReference type="EMBL" id="VCDI01000002">
    <property type="protein sequence ID" value="TLU73017.1"/>
    <property type="molecule type" value="Genomic_DNA"/>
</dbReference>
<dbReference type="InterPro" id="IPR011006">
    <property type="entry name" value="CheY-like_superfamily"/>
</dbReference>
<dbReference type="Gene3D" id="3.40.50.2300">
    <property type="match status" value="1"/>
</dbReference>
<dbReference type="InterPro" id="IPR046947">
    <property type="entry name" value="LytR-like"/>
</dbReference>
<dbReference type="SMART" id="SM00448">
    <property type="entry name" value="REC"/>
    <property type="match status" value="1"/>
</dbReference>
<dbReference type="GO" id="GO:0000156">
    <property type="term" value="F:phosphorelay response regulator activity"/>
    <property type="evidence" value="ECO:0007669"/>
    <property type="project" value="InterPro"/>
</dbReference>
<feature type="modified residue" description="4-aspartylphosphate" evidence="1">
    <location>
        <position position="58"/>
    </location>
</feature>
<evidence type="ECO:0000313" key="5">
    <source>
        <dbReference type="Proteomes" id="UP000305654"/>
    </source>
</evidence>
<reference evidence="4 5" key="1">
    <citation type="submission" date="2019-05" db="EMBL/GenBank/DDBJ databases">
        <authorList>
            <person name="Pankratov T."/>
            <person name="Grouzdev D."/>
        </authorList>
    </citation>
    <scope>NUCLEOTIDE SEQUENCE [LARGE SCALE GENOMIC DNA]</scope>
    <source>
        <strain evidence="4 5">KEBCLARHB70R</strain>
    </source>
</reference>
<dbReference type="PANTHER" id="PTHR37299">
    <property type="entry name" value="TRANSCRIPTIONAL REGULATOR-RELATED"/>
    <property type="match status" value="1"/>
</dbReference>
<protein>
    <submittedName>
        <fullName evidence="4">Response regulator transcription factor</fullName>
    </submittedName>
</protein>
<evidence type="ECO:0000313" key="4">
    <source>
        <dbReference type="EMBL" id="TLU73017.1"/>
    </source>
</evidence>
<dbReference type="AlphaFoldDB" id="A0A5R9J8Z4"/>
<dbReference type="PROSITE" id="PS50930">
    <property type="entry name" value="HTH_LYTTR"/>
    <property type="match status" value="1"/>
</dbReference>
<keyword evidence="1" id="KW-0597">Phosphoprotein</keyword>
<evidence type="ECO:0000259" key="2">
    <source>
        <dbReference type="PROSITE" id="PS50110"/>
    </source>
</evidence>
<dbReference type="InterPro" id="IPR001789">
    <property type="entry name" value="Sig_transdc_resp-reg_receiver"/>
</dbReference>
<dbReference type="Pfam" id="PF00072">
    <property type="entry name" value="Response_reg"/>
    <property type="match status" value="1"/>
</dbReference>
<dbReference type="PROSITE" id="PS50110">
    <property type="entry name" value="RESPONSE_REGULATORY"/>
    <property type="match status" value="1"/>
</dbReference>
<accession>A0A5R9J8Z4</accession>
<dbReference type="SUPFAM" id="SSF52172">
    <property type="entry name" value="CheY-like"/>
    <property type="match status" value="1"/>
</dbReference>
<evidence type="ECO:0000259" key="3">
    <source>
        <dbReference type="PROSITE" id="PS50930"/>
    </source>
</evidence>
<dbReference type="OrthoDB" id="9786101at2"/>
<keyword evidence="5" id="KW-1185">Reference proteome</keyword>
<name>A0A5R9J8Z4_9PROT</name>
<dbReference type="GO" id="GO:0003677">
    <property type="term" value="F:DNA binding"/>
    <property type="evidence" value="ECO:0007669"/>
    <property type="project" value="InterPro"/>
</dbReference>
<sequence length="249" mass="28592">MADTVSAIIAEDERNMHSDLQARLRRLWPELRIVAAAGDCLQVLSLSTTWQPEVLFLDTEMPPLGGLEVARRLSANCHVVFLSDRDHHAVDAFRLGATDYVLRPFDDERLASTLQRLRQRLGTPTSSVEAMVRGLLPAIRPKDYITWIKASRGNDIELIRVSDIQYFQSGMKYTSVHTCLREALIRRPVKELVTQLDPDRFWQIHRSTIVNVEAIDRISRDHSEMRVRLRTTGTCLAVSDAYRHLFRQM</sequence>
<dbReference type="Pfam" id="PF04397">
    <property type="entry name" value="LytTR"/>
    <property type="match status" value="1"/>
</dbReference>
<organism evidence="4 5">
    <name type="scientific">Lichenicoccus roseus</name>
    <dbReference type="NCBI Taxonomy" id="2683649"/>
    <lineage>
        <taxon>Bacteria</taxon>
        <taxon>Pseudomonadati</taxon>
        <taxon>Pseudomonadota</taxon>
        <taxon>Alphaproteobacteria</taxon>
        <taxon>Acetobacterales</taxon>
        <taxon>Acetobacteraceae</taxon>
        <taxon>Lichenicoccus</taxon>
    </lineage>
</organism>
<dbReference type="PANTHER" id="PTHR37299:SF1">
    <property type="entry name" value="STAGE 0 SPORULATION PROTEIN A HOMOLOG"/>
    <property type="match status" value="1"/>
</dbReference>
<dbReference type="RefSeq" id="WP_138325091.1">
    <property type="nucleotide sequence ID" value="NZ_VCDI01000002.1"/>
</dbReference>
<evidence type="ECO:0000256" key="1">
    <source>
        <dbReference type="PROSITE-ProRule" id="PRU00169"/>
    </source>
</evidence>
<dbReference type="InterPro" id="IPR007492">
    <property type="entry name" value="LytTR_DNA-bd_dom"/>
</dbReference>
<dbReference type="SMART" id="SM00850">
    <property type="entry name" value="LytTR"/>
    <property type="match status" value="1"/>
</dbReference>
<comment type="caution">
    <text evidence="4">The sequence shown here is derived from an EMBL/GenBank/DDBJ whole genome shotgun (WGS) entry which is preliminary data.</text>
</comment>
<dbReference type="Proteomes" id="UP000305654">
    <property type="component" value="Unassembled WGS sequence"/>
</dbReference>
<feature type="domain" description="Response regulatory" evidence="2">
    <location>
        <begin position="6"/>
        <end position="118"/>
    </location>
</feature>
<feature type="domain" description="HTH LytTR-type" evidence="3">
    <location>
        <begin position="148"/>
        <end position="249"/>
    </location>
</feature>
<dbReference type="Gene3D" id="2.40.50.1020">
    <property type="entry name" value="LytTr DNA-binding domain"/>
    <property type="match status" value="1"/>
</dbReference>
<gene>
    <name evidence="4" type="ORF">FE263_06115</name>
</gene>
<proteinExistence type="predicted"/>